<comment type="caution">
    <text evidence="3">The sequence shown here is derived from an EMBL/GenBank/DDBJ whole genome shotgun (WGS) entry which is preliminary data.</text>
</comment>
<name>A0ABS8P9Q5_9PSEU</name>
<feature type="compositionally biased region" description="Basic and acidic residues" evidence="1">
    <location>
        <begin position="430"/>
        <end position="439"/>
    </location>
</feature>
<sequence>MAGKKKRSARFGSGVIGLVVVVASALIALFALNSAKGFPGESHTYVEAQFTNTGDLHVDDDVREADVRVGRVDRIDYEGNGVGTVRLQFDDDNPVFKNATAQVVSRSGLGQKYINITRGDAAAGALPTDGVIPAAQTQPAVEILDLAGVFDPKTTTAAQNALGQLGGGLEGHAKDLSDAVDAVPSNLPKLGTVARALNNNNGADIQTVLTSLRDLSSSFQGKQQQITDLNRQLATTFDAVNVNQGRSLADLLKVAPGAFADVRKALVDLQQPLETTTQAVTAIRPGVGALAAATPDLRGVLRESPRPLDKVPGVSDVGQPAFEALTPALHDLRPLVTDIRTGAQNARLPLACLAPLDVGHVFTNLAILVRQGDATGNAARFVLVPQGGIIGGVPTKTELSQVNNTRCPQPNFDDGDHWGDHGNGSWGDQHGGDQGKDDPDNQPVVDRSGGNR</sequence>
<feature type="region of interest" description="Disordered" evidence="1">
    <location>
        <begin position="405"/>
        <end position="452"/>
    </location>
</feature>
<reference evidence="3 4" key="1">
    <citation type="submission" date="2021-11" db="EMBL/GenBank/DDBJ databases">
        <title>Draft genome sequence of Actinomycetospora sp. SF1 isolated from the rhizosphere soil.</title>
        <authorList>
            <person name="Duangmal K."/>
            <person name="Chantavorakit T."/>
        </authorList>
    </citation>
    <scope>NUCLEOTIDE SEQUENCE [LARGE SCALE GENOMIC DNA]</scope>
    <source>
        <strain evidence="3 4">TBRC 5722</strain>
    </source>
</reference>
<dbReference type="Pfam" id="PF02470">
    <property type="entry name" value="MlaD"/>
    <property type="match status" value="1"/>
</dbReference>
<proteinExistence type="predicted"/>
<protein>
    <submittedName>
        <fullName evidence="3">MlaD family protein</fullName>
    </submittedName>
</protein>
<gene>
    <name evidence="3" type="ORF">LQ327_10205</name>
</gene>
<dbReference type="PANTHER" id="PTHR33371:SF4">
    <property type="entry name" value="INTERMEMBRANE PHOSPHOLIPID TRANSPORT SYSTEM BINDING PROTEIN MLAD"/>
    <property type="match status" value="1"/>
</dbReference>
<organism evidence="3 4">
    <name type="scientific">Actinomycetospora endophytica</name>
    <dbReference type="NCBI Taxonomy" id="2291215"/>
    <lineage>
        <taxon>Bacteria</taxon>
        <taxon>Bacillati</taxon>
        <taxon>Actinomycetota</taxon>
        <taxon>Actinomycetes</taxon>
        <taxon>Pseudonocardiales</taxon>
        <taxon>Pseudonocardiaceae</taxon>
        <taxon>Actinomycetospora</taxon>
    </lineage>
</organism>
<evidence type="ECO:0000313" key="4">
    <source>
        <dbReference type="Proteomes" id="UP001199469"/>
    </source>
</evidence>
<dbReference type="RefSeq" id="WP_230732431.1">
    <property type="nucleotide sequence ID" value="NZ_JAJNDB010000001.1"/>
</dbReference>
<evidence type="ECO:0000313" key="3">
    <source>
        <dbReference type="EMBL" id="MCD2193749.1"/>
    </source>
</evidence>
<accession>A0ABS8P9Q5</accession>
<dbReference type="Proteomes" id="UP001199469">
    <property type="component" value="Unassembled WGS sequence"/>
</dbReference>
<keyword evidence="4" id="KW-1185">Reference proteome</keyword>
<evidence type="ECO:0000259" key="2">
    <source>
        <dbReference type="Pfam" id="PF02470"/>
    </source>
</evidence>
<evidence type="ECO:0000256" key="1">
    <source>
        <dbReference type="SAM" id="MobiDB-lite"/>
    </source>
</evidence>
<dbReference type="EMBL" id="JAJNDB010000001">
    <property type="protein sequence ID" value="MCD2193749.1"/>
    <property type="molecule type" value="Genomic_DNA"/>
</dbReference>
<dbReference type="InterPro" id="IPR003399">
    <property type="entry name" value="Mce/MlaD"/>
</dbReference>
<dbReference type="PANTHER" id="PTHR33371">
    <property type="entry name" value="INTERMEMBRANE PHOSPHOLIPID TRANSPORT SYSTEM BINDING PROTEIN MLAD-RELATED"/>
    <property type="match status" value="1"/>
</dbReference>
<dbReference type="InterPro" id="IPR052336">
    <property type="entry name" value="MlaD_Phospholipid_Transporter"/>
</dbReference>
<feature type="domain" description="Mce/MlaD" evidence="2">
    <location>
        <begin position="44"/>
        <end position="119"/>
    </location>
</feature>